<dbReference type="RefSeq" id="WP_013609969.1">
    <property type="nucleotide sequence ID" value="NC_015155.1"/>
</dbReference>
<evidence type="ECO:0000313" key="2">
    <source>
        <dbReference type="EMBL" id="ADX98118.1"/>
    </source>
</evidence>
<feature type="compositionally biased region" description="Polar residues" evidence="1">
    <location>
        <begin position="233"/>
        <end position="243"/>
    </location>
</feature>
<feature type="region of interest" description="Disordered" evidence="1">
    <location>
        <begin position="210"/>
        <end position="243"/>
    </location>
</feature>
<keyword evidence="3" id="KW-1185">Reference proteome</keyword>
<dbReference type="EMBL" id="CP002525">
    <property type="protein sequence ID" value="ADX98118.1"/>
    <property type="molecule type" value="Genomic_DNA"/>
</dbReference>
<evidence type="ECO:0000256" key="1">
    <source>
        <dbReference type="SAM" id="MobiDB-lite"/>
    </source>
</evidence>
<dbReference type="Proteomes" id="UP000007484">
    <property type="component" value="Chromosome"/>
</dbReference>
<dbReference type="HOGENOM" id="CLU_065560_0_0_14"/>
<sequence length="373" mass="41818">MKSLKVCAPILAALSLGGGSSYTLVSSNNSSFSWTSLLDLKNSFSSGGTNQYNFNSQTNKDLKLENTNLGSLEAKEVSSLSATSSTTSTSLEVTNQIEEQKTNLEVEVFSLDTEQQESPVSAIQGIFKESSRETNIQKIEEERQKVPSETLKNLSSSSQGMKEAFKTLKGTDSESSAAASTYFLKPEGRNAIQDYLEKYSEIQTRQQELRKKLETESAGINKTPSRRRRSLSDNEVSSTTSPTNIPVVNIQKFNEALQKINWKQRGLDWDPLYKAHKEKKWNDSNNPFSPFLENEQEWNNWLSEVKSAIEEKEKYLRGKIWCVGLIVFGSNNWCYTELSSYEGKIKKALAGMEVIVGKSLLRQMNQLSSSLKS</sequence>
<proteinExistence type="predicted"/>
<accession>F0QRJ8</accession>
<dbReference type="AlphaFoldDB" id="F0QRJ8"/>
<dbReference type="STRING" id="768700.MSU_0586"/>
<organism evidence="2 3">
    <name type="scientific">Mycoplasma suis (strain Illinois)</name>
    <dbReference type="NCBI Taxonomy" id="768700"/>
    <lineage>
        <taxon>Bacteria</taxon>
        <taxon>Bacillati</taxon>
        <taxon>Mycoplasmatota</taxon>
        <taxon>Mollicutes</taxon>
        <taxon>Mycoplasmataceae</taxon>
        <taxon>Mycoplasma</taxon>
    </lineage>
</organism>
<gene>
    <name evidence="2" type="ordered locus">MSU_0586</name>
</gene>
<protein>
    <submittedName>
        <fullName evidence="2">Uncharacterized protein</fullName>
    </submittedName>
</protein>
<evidence type="ECO:0000313" key="3">
    <source>
        <dbReference type="Proteomes" id="UP000007484"/>
    </source>
</evidence>
<name>F0QRJ8_MYCSL</name>
<reference evidence="2 3" key="1">
    <citation type="journal article" date="2011" name="J. Bacteriol.">
        <title>Complete genome sequences of two hemotropic Mycoplasmas, Mycoplasma haemofelis strain Ohio2 and Mycoplasma suis strain Illinois.</title>
        <authorList>
            <person name="Messick J.B."/>
            <person name="Santos A.P."/>
            <person name="Guimaraes A.M."/>
        </authorList>
    </citation>
    <scope>NUCLEOTIDE SEQUENCE [LARGE SCALE GENOMIC DNA]</scope>
    <source>
        <strain evidence="2 3">Illinois</strain>
    </source>
</reference>
<dbReference type="KEGG" id="mss:MSU_0586"/>